<feature type="transmembrane region" description="Helical" evidence="6">
    <location>
        <begin position="239"/>
        <end position="264"/>
    </location>
</feature>
<dbReference type="GO" id="GO:0016020">
    <property type="term" value="C:membrane"/>
    <property type="evidence" value="ECO:0007669"/>
    <property type="project" value="UniProtKB-SubCell"/>
</dbReference>
<keyword evidence="3 6" id="KW-1133">Transmembrane helix</keyword>
<dbReference type="Pfam" id="PF08395">
    <property type="entry name" value="7tm_7"/>
    <property type="match status" value="1"/>
</dbReference>
<evidence type="ECO:0000256" key="1">
    <source>
        <dbReference type="ARBA" id="ARBA00004141"/>
    </source>
</evidence>
<evidence type="ECO:0000313" key="7">
    <source>
        <dbReference type="EnsemblMetazoa" id="XP_030833169"/>
    </source>
</evidence>
<evidence type="ECO:0000256" key="5">
    <source>
        <dbReference type="ARBA" id="ARBA00023170"/>
    </source>
</evidence>
<comment type="subcellular location">
    <subcellularLocation>
        <location evidence="1">Membrane</location>
        <topology evidence="1">Multi-pass membrane protein</topology>
    </subcellularLocation>
</comment>
<evidence type="ECO:0000256" key="2">
    <source>
        <dbReference type="ARBA" id="ARBA00022692"/>
    </source>
</evidence>
<feature type="transmembrane region" description="Helical" evidence="6">
    <location>
        <begin position="137"/>
        <end position="159"/>
    </location>
</feature>
<feature type="transmembrane region" description="Helical" evidence="6">
    <location>
        <begin position="89"/>
        <end position="117"/>
    </location>
</feature>
<dbReference type="InParanoid" id="A0A7M7SUW2"/>
<dbReference type="RefSeq" id="XP_030833169.1">
    <property type="nucleotide sequence ID" value="XM_030977309.1"/>
</dbReference>
<dbReference type="KEGG" id="spu:115920745"/>
<dbReference type="PANTHER" id="PTHR21421:SF29">
    <property type="entry name" value="GUSTATORY RECEPTOR 5A FOR TREHALOSE-RELATED"/>
    <property type="match status" value="1"/>
</dbReference>
<evidence type="ECO:0000256" key="6">
    <source>
        <dbReference type="SAM" id="Phobius"/>
    </source>
</evidence>
<protein>
    <recommendedName>
        <fullName evidence="9">Gustatory receptor</fullName>
    </recommendedName>
</protein>
<sequence length="362" mass="40708">MTYAIILNAMSGRFRQDHITLVVWYYNTAANNSIMFAMCYRENGMALFRRHWNSSATSLHARSTCSLLQATHNLKMDVDPKVPKRHNKFAVDAAIICSCFSLLNTASFGYLAFGFGISPASSFGLCGPWYSELFCGINMISPFFGSVACVLPVALYSLICRSISAQFTNLSEEFDQVVNSPRPMDKTILNCFRRRHAIVCHTVEVADDVFSLFAAVMYLANVPCGIFLLYQLFYLGSEWFYVGLTLFWLFCYFGNVSVLSYFAVQVHEKAHSLRRRVHELQMDTFDSDLSQVQILFLARLNGPEIGMTALGCFVITKERVLAVMSTLITFFTILLQFQGLSPSDDVTMATTNISMTTGVYTT</sequence>
<dbReference type="EnsemblMetazoa" id="XM_030977309">
    <property type="protein sequence ID" value="XP_030833169"/>
    <property type="gene ID" value="LOC115920745"/>
</dbReference>
<evidence type="ECO:0000256" key="3">
    <source>
        <dbReference type="ARBA" id="ARBA00022989"/>
    </source>
</evidence>
<reference evidence="7" key="2">
    <citation type="submission" date="2021-01" db="UniProtKB">
        <authorList>
            <consortium name="EnsemblMetazoa"/>
        </authorList>
    </citation>
    <scope>IDENTIFICATION</scope>
</reference>
<keyword evidence="8" id="KW-1185">Reference proteome</keyword>
<dbReference type="GO" id="GO:0050909">
    <property type="term" value="P:sensory perception of taste"/>
    <property type="evidence" value="ECO:0007669"/>
    <property type="project" value="InterPro"/>
</dbReference>
<keyword evidence="4 6" id="KW-0472">Membrane</keyword>
<proteinExistence type="predicted"/>
<dbReference type="Proteomes" id="UP000007110">
    <property type="component" value="Unassembled WGS sequence"/>
</dbReference>
<evidence type="ECO:0000256" key="4">
    <source>
        <dbReference type="ARBA" id="ARBA00023136"/>
    </source>
</evidence>
<dbReference type="GO" id="GO:0051606">
    <property type="term" value="P:detection of stimulus"/>
    <property type="evidence" value="ECO:0007669"/>
    <property type="project" value="UniProtKB-ARBA"/>
</dbReference>
<evidence type="ECO:0008006" key="9">
    <source>
        <dbReference type="Google" id="ProtNLM"/>
    </source>
</evidence>
<evidence type="ECO:0000313" key="8">
    <source>
        <dbReference type="Proteomes" id="UP000007110"/>
    </source>
</evidence>
<dbReference type="PANTHER" id="PTHR21421">
    <property type="entry name" value="GUSTATORY RECEPTOR"/>
    <property type="match status" value="1"/>
</dbReference>
<dbReference type="InterPro" id="IPR013604">
    <property type="entry name" value="7TM_chemorcpt"/>
</dbReference>
<reference evidence="8" key="1">
    <citation type="submission" date="2015-02" db="EMBL/GenBank/DDBJ databases">
        <title>Genome sequencing for Strongylocentrotus purpuratus.</title>
        <authorList>
            <person name="Murali S."/>
            <person name="Liu Y."/>
            <person name="Vee V."/>
            <person name="English A."/>
            <person name="Wang M."/>
            <person name="Skinner E."/>
            <person name="Han Y."/>
            <person name="Muzny D.M."/>
            <person name="Worley K.C."/>
            <person name="Gibbs R.A."/>
        </authorList>
    </citation>
    <scope>NUCLEOTIDE SEQUENCE</scope>
</reference>
<organism evidence="7 8">
    <name type="scientific">Strongylocentrotus purpuratus</name>
    <name type="common">Purple sea urchin</name>
    <dbReference type="NCBI Taxonomy" id="7668"/>
    <lineage>
        <taxon>Eukaryota</taxon>
        <taxon>Metazoa</taxon>
        <taxon>Echinodermata</taxon>
        <taxon>Eleutherozoa</taxon>
        <taxon>Echinozoa</taxon>
        <taxon>Echinoidea</taxon>
        <taxon>Euechinoidea</taxon>
        <taxon>Echinacea</taxon>
        <taxon>Camarodonta</taxon>
        <taxon>Echinidea</taxon>
        <taxon>Strongylocentrotidae</taxon>
        <taxon>Strongylocentrotus</taxon>
    </lineage>
</organism>
<accession>A0A7M7SUW2</accession>
<name>A0A7M7SUW2_STRPU</name>
<dbReference type="GeneID" id="115920745"/>
<keyword evidence="5" id="KW-0675">Receptor</keyword>
<keyword evidence="2 6" id="KW-0812">Transmembrane</keyword>
<dbReference type="AlphaFoldDB" id="A0A7M7SUW2"/>
<dbReference type="OMA" id="RVHELQM"/>
<dbReference type="OrthoDB" id="6478931at2759"/>
<feature type="transmembrane region" description="Helical" evidence="6">
    <location>
        <begin position="320"/>
        <end position="338"/>
    </location>
</feature>
<dbReference type="GO" id="GO:0038023">
    <property type="term" value="F:signaling receptor activity"/>
    <property type="evidence" value="ECO:0007669"/>
    <property type="project" value="UniProtKB-ARBA"/>
</dbReference>
<dbReference type="GO" id="GO:0007606">
    <property type="term" value="P:sensory perception of chemical stimulus"/>
    <property type="evidence" value="ECO:0000318"/>
    <property type="project" value="GO_Central"/>
</dbReference>
<feature type="transmembrane region" description="Helical" evidence="6">
    <location>
        <begin position="209"/>
        <end position="233"/>
    </location>
</feature>